<name>A0A6J7JTB8_9ZZZZ</name>
<sequence length="170" mass="16887">MSRFTRSTRMVVASALFVSTAVVFAASPANAFSTGSLANDGNGGLVVTYSSPTAQDSIQLEIHTAGSSCTSPQTTLGVLTNDSGAPQSAQIAASPATIVVGTTAYAIPGGGTFTVATASYLFCLFDLQLPNTPLAQLTMTIGQATPTTTTAAPSTTTTAAGTPVAPAFTG</sequence>
<dbReference type="EMBL" id="CAFAAD010000008">
    <property type="protein sequence ID" value="CAB4782522.1"/>
    <property type="molecule type" value="Genomic_DNA"/>
</dbReference>
<gene>
    <name evidence="3" type="ORF">UFOPK1762_00587</name>
    <name evidence="4" type="ORF">UFOPK2624_00159</name>
    <name evidence="5" type="ORF">UFOPK2969_00192</name>
    <name evidence="2" type="ORF">UFOPK3331_00768</name>
    <name evidence="6" type="ORF">UFOPK3785_00553</name>
    <name evidence="7" type="ORF">UFOPK4371_00213</name>
</gene>
<dbReference type="EMBL" id="CAFBRD010000006">
    <property type="protein sequence ID" value="CAB5073767.1"/>
    <property type="molecule type" value="Genomic_DNA"/>
</dbReference>
<evidence type="ECO:0000313" key="7">
    <source>
        <dbReference type="EMBL" id="CAB5073767.1"/>
    </source>
</evidence>
<evidence type="ECO:0000313" key="4">
    <source>
        <dbReference type="EMBL" id="CAB4694215.1"/>
    </source>
</evidence>
<organism evidence="6">
    <name type="scientific">freshwater metagenome</name>
    <dbReference type="NCBI Taxonomy" id="449393"/>
    <lineage>
        <taxon>unclassified sequences</taxon>
        <taxon>metagenomes</taxon>
        <taxon>ecological metagenomes</taxon>
    </lineage>
</organism>
<accession>A0A6J7JTB8</accession>
<evidence type="ECO:0000313" key="6">
    <source>
        <dbReference type="EMBL" id="CAB4946556.1"/>
    </source>
</evidence>
<dbReference type="AlphaFoldDB" id="A0A6J7JTB8"/>
<evidence type="ECO:0000256" key="1">
    <source>
        <dbReference type="SAM" id="MobiDB-lite"/>
    </source>
</evidence>
<evidence type="ECO:0000313" key="5">
    <source>
        <dbReference type="EMBL" id="CAB4782522.1"/>
    </source>
</evidence>
<protein>
    <submittedName>
        <fullName evidence="6">Unannotated protein</fullName>
    </submittedName>
</protein>
<dbReference type="EMBL" id="CAEZTY010000014">
    <property type="protein sequence ID" value="CAB4580660.1"/>
    <property type="molecule type" value="Genomic_DNA"/>
</dbReference>
<proteinExistence type="predicted"/>
<evidence type="ECO:0000313" key="3">
    <source>
        <dbReference type="EMBL" id="CAB4580660.1"/>
    </source>
</evidence>
<feature type="region of interest" description="Disordered" evidence="1">
    <location>
        <begin position="147"/>
        <end position="170"/>
    </location>
</feature>
<dbReference type="EMBL" id="CAFBNJ010000019">
    <property type="protein sequence ID" value="CAB4946556.1"/>
    <property type="molecule type" value="Genomic_DNA"/>
</dbReference>
<dbReference type="EMBL" id="CAESAL010000019">
    <property type="protein sequence ID" value="CAB4338408.1"/>
    <property type="molecule type" value="Genomic_DNA"/>
</dbReference>
<reference evidence="6" key="1">
    <citation type="submission" date="2020-05" db="EMBL/GenBank/DDBJ databases">
        <authorList>
            <person name="Chiriac C."/>
            <person name="Salcher M."/>
            <person name="Ghai R."/>
            <person name="Kavagutti S V."/>
        </authorList>
    </citation>
    <scope>NUCLEOTIDE SEQUENCE</scope>
</reference>
<dbReference type="EMBL" id="CAEZXY010000003">
    <property type="protein sequence ID" value="CAB4694215.1"/>
    <property type="molecule type" value="Genomic_DNA"/>
</dbReference>
<evidence type="ECO:0000313" key="2">
    <source>
        <dbReference type="EMBL" id="CAB4338408.1"/>
    </source>
</evidence>